<reference evidence="11 12" key="1">
    <citation type="submission" date="2024-01" db="EMBL/GenBank/DDBJ databases">
        <title>Draft genome sequences of three bacterial strains isolated from Acacia saligna represent a potential new species within the genus Rhizobium.</title>
        <authorList>
            <person name="Tambong J.T."/>
            <person name="Mnasri B."/>
        </authorList>
    </citation>
    <scope>NUCLEOTIDE SEQUENCE [LARGE SCALE GENOMIC DNA]</scope>
    <source>
        <strain evidence="11 12">1AS12I</strain>
    </source>
</reference>
<organism evidence="11 12">
    <name type="scientific">Rhizobium aouanii</name>
    <dbReference type="NCBI Taxonomy" id="3118145"/>
    <lineage>
        <taxon>Bacteria</taxon>
        <taxon>Pseudomonadati</taxon>
        <taxon>Pseudomonadota</taxon>
        <taxon>Alphaproteobacteria</taxon>
        <taxon>Hyphomicrobiales</taxon>
        <taxon>Rhizobiaceae</taxon>
        <taxon>Rhizobium/Agrobacterium group</taxon>
        <taxon>Rhizobium</taxon>
    </lineage>
</organism>
<keyword evidence="5 9" id="KW-0812">Transmembrane</keyword>
<dbReference type="Proteomes" id="UP001531129">
    <property type="component" value="Unassembled WGS sequence"/>
</dbReference>
<sequence length="366" mass="38233">MQATSTTPGSATKAPWRSHAASVAAASAVLGFLVVGLTVGKQRLQEIGLGISFDYLFGTAGFSISQSVIPLPPGSTNLAAIGVGLANALVVALTAVVGSTLLGLVAALARLSDNPLAARIGRSYVNVVRNVPLIIFLVFLYLALLQLPPPRAASATFGAIYFTNRGIVVPSAEFSVPWLFVGTLLAVVGLAARFMKSRPRWLVPILATSAVAVVFGTARYQIPALAGFSINGGLTFSNEFGALAFGIAFYFGAEMGEVIRAAILSVPRPQSEAAAALGLHRGQAFRLVIAPQALRLAIPPTINIYVNIIKSTPLGVAVGYPEIMSVTYQIMQNTGRAIESVVTLAALFMAINAACALLVNSLDRRR</sequence>
<keyword evidence="8 9" id="KW-0472">Membrane</keyword>
<keyword evidence="7 9" id="KW-1133">Transmembrane helix</keyword>
<evidence type="ECO:0000313" key="12">
    <source>
        <dbReference type="Proteomes" id="UP001531129"/>
    </source>
</evidence>
<evidence type="ECO:0000256" key="4">
    <source>
        <dbReference type="ARBA" id="ARBA00022475"/>
    </source>
</evidence>
<protein>
    <submittedName>
        <fullName evidence="11">ABC transporter permease subunit</fullName>
    </submittedName>
</protein>
<comment type="caution">
    <text evidence="11">The sequence shown here is derived from an EMBL/GenBank/DDBJ whole genome shotgun (WGS) entry which is preliminary data.</text>
</comment>
<evidence type="ECO:0000256" key="2">
    <source>
        <dbReference type="ARBA" id="ARBA00010072"/>
    </source>
</evidence>
<dbReference type="SUPFAM" id="SSF161098">
    <property type="entry name" value="MetI-like"/>
    <property type="match status" value="1"/>
</dbReference>
<dbReference type="EMBL" id="JBAMYC010000006">
    <property type="protein sequence ID" value="MEI1248939.1"/>
    <property type="molecule type" value="Genomic_DNA"/>
</dbReference>
<dbReference type="PANTHER" id="PTHR30614:SF37">
    <property type="entry name" value="AMINO-ACID ABC TRANSPORTER PERMEASE PROTEIN YHDX-RELATED"/>
    <property type="match status" value="1"/>
</dbReference>
<evidence type="ECO:0000256" key="8">
    <source>
        <dbReference type="ARBA" id="ARBA00023136"/>
    </source>
</evidence>
<evidence type="ECO:0000259" key="10">
    <source>
        <dbReference type="PROSITE" id="PS50928"/>
    </source>
</evidence>
<dbReference type="CDD" id="cd06261">
    <property type="entry name" value="TM_PBP2"/>
    <property type="match status" value="1"/>
</dbReference>
<dbReference type="InterPro" id="IPR000515">
    <property type="entry name" value="MetI-like"/>
</dbReference>
<dbReference type="InterPro" id="IPR035906">
    <property type="entry name" value="MetI-like_sf"/>
</dbReference>
<keyword evidence="3 9" id="KW-0813">Transport</keyword>
<keyword evidence="12" id="KW-1185">Reference proteome</keyword>
<dbReference type="NCBIfam" id="TIGR01726">
    <property type="entry name" value="HEQRo_perm_3TM"/>
    <property type="match status" value="1"/>
</dbReference>
<dbReference type="PANTHER" id="PTHR30614">
    <property type="entry name" value="MEMBRANE COMPONENT OF AMINO ACID ABC TRANSPORTER"/>
    <property type="match status" value="1"/>
</dbReference>
<evidence type="ECO:0000256" key="9">
    <source>
        <dbReference type="RuleBase" id="RU363032"/>
    </source>
</evidence>
<feature type="transmembrane region" description="Helical" evidence="9">
    <location>
        <begin position="176"/>
        <end position="194"/>
    </location>
</feature>
<dbReference type="InterPro" id="IPR043429">
    <property type="entry name" value="ArtM/GltK/GlnP/TcyL/YhdX-like"/>
</dbReference>
<feature type="transmembrane region" description="Helical" evidence="9">
    <location>
        <begin position="201"/>
        <end position="222"/>
    </location>
</feature>
<feature type="transmembrane region" description="Helical" evidence="9">
    <location>
        <begin position="89"/>
        <end position="111"/>
    </location>
</feature>
<keyword evidence="6" id="KW-0029">Amino-acid transport</keyword>
<comment type="subcellular location">
    <subcellularLocation>
        <location evidence="1">Cell inner membrane</location>
        <topology evidence="1">Multi-pass membrane protein</topology>
    </subcellularLocation>
    <subcellularLocation>
        <location evidence="9">Cell membrane</location>
        <topology evidence="9">Multi-pass membrane protein</topology>
    </subcellularLocation>
</comment>
<dbReference type="InterPro" id="IPR010065">
    <property type="entry name" value="AA_ABC_transptr_permease_3TM"/>
</dbReference>
<feature type="transmembrane region" description="Helical" evidence="9">
    <location>
        <begin position="228"/>
        <end position="251"/>
    </location>
</feature>
<dbReference type="PROSITE" id="PS50928">
    <property type="entry name" value="ABC_TM1"/>
    <property type="match status" value="1"/>
</dbReference>
<evidence type="ECO:0000256" key="6">
    <source>
        <dbReference type="ARBA" id="ARBA00022970"/>
    </source>
</evidence>
<feature type="transmembrane region" description="Helical" evidence="9">
    <location>
        <begin position="123"/>
        <end position="144"/>
    </location>
</feature>
<evidence type="ECO:0000313" key="11">
    <source>
        <dbReference type="EMBL" id="MEI1248939.1"/>
    </source>
</evidence>
<evidence type="ECO:0000256" key="7">
    <source>
        <dbReference type="ARBA" id="ARBA00022989"/>
    </source>
</evidence>
<dbReference type="RefSeq" id="WP_264396566.1">
    <property type="nucleotide sequence ID" value="NZ_JBAMYB010000006.1"/>
</dbReference>
<feature type="transmembrane region" description="Helical" evidence="9">
    <location>
        <begin position="341"/>
        <end position="359"/>
    </location>
</feature>
<gene>
    <name evidence="11" type="ORF">V8Q02_13095</name>
</gene>
<feature type="transmembrane region" description="Helical" evidence="9">
    <location>
        <begin position="20"/>
        <end position="40"/>
    </location>
</feature>
<name>A0ABU8CJG3_9HYPH</name>
<feature type="domain" description="ABC transmembrane type-1" evidence="10">
    <location>
        <begin position="85"/>
        <end position="359"/>
    </location>
</feature>
<dbReference type="Pfam" id="PF00528">
    <property type="entry name" value="BPD_transp_1"/>
    <property type="match status" value="1"/>
</dbReference>
<evidence type="ECO:0000256" key="3">
    <source>
        <dbReference type="ARBA" id="ARBA00022448"/>
    </source>
</evidence>
<comment type="similarity">
    <text evidence="2">Belongs to the binding-protein-dependent transport system permease family. HisMQ subfamily.</text>
</comment>
<feature type="transmembrane region" description="Helical" evidence="9">
    <location>
        <begin position="47"/>
        <end position="69"/>
    </location>
</feature>
<evidence type="ECO:0000256" key="1">
    <source>
        <dbReference type="ARBA" id="ARBA00004429"/>
    </source>
</evidence>
<accession>A0ABU8CJG3</accession>
<proteinExistence type="inferred from homology"/>
<evidence type="ECO:0000256" key="5">
    <source>
        <dbReference type="ARBA" id="ARBA00022692"/>
    </source>
</evidence>
<dbReference type="Gene3D" id="1.10.3720.10">
    <property type="entry name" value="MetI-like"/>
    <property type="match status" value="2"/>
</dbReference>
<keyword evidence="4" id="KW-1003">Cell membrane</keyword>